<proteinExistence type="predicted"/>
<dbReference type="NCBIfam" id="NF033516">
    <property type="entry name" value="transpos_IS3"/>
    <property type="match status" value="1"/>
</dbReference>
<dbReference type="Pfam" id="PF13333">
    <property type="entry name" value="rve_2"/>
    <property type="match status" value="1"/>
</dbReference>
<accession>A0ABU4JYF5</accession>
<evidence type="ECO:0000313" key="3">
    <source>
        <dbReference type="EMBL" id="MDW8803212.1"/>
    </source>
</evidence>
<dbReference type="InterPro" id="IPR012337">
    <property type="entry name" value="RNaseH-like_sf"/>
</dbReference>
<dbReference type="Pfam" id="PF00665">
    <property type="entry name" value="rve"/>
    <property type="match status" value="1"/>
</dbReference>
<organism evidence="3 4">
    <name type="scientific">Clostridium tanneri</name>
    <dbReference type="NCBI Taxonomy" id="3037988"/>
    <lineage>
        <taxon>Bacteria</taxon>
        <taxon>Bacillati</taxon>
        <taxon>Bacillota</taxon>
        <taxon>Clostridia</taxon>
        <taxon>Eubacteriales</taxon>
        <taxon>Clostridiaceae</taxon>
        <taxon>Clostridium</taxon>
    </lineage>
</organism>
<evidence type="ECO:0000313" key="4">
    <source>
        <dbReference type="Proteomes" id="UP001281656"/>
    </source>
</evidence>
<dbReference type="Gene3D" id="3.30.420.10">
    <property type="entry name" value="Ribonuclease H-like superfamily/Ribonuclease H"/>
    <property type="match status" value="1"/>
</dbReference>
<gene>
    <name evidence="3" type="ORF">P8V03_18960</name>
</gene>
<dbReference type="PROSITE" id="PS50994">
    <property type="entry name" value="INTEGRASE"/>
    <property type="match status" value="1"/>
</dbReference>
<dbReference type="Proteomes" id="UP001281656">
    <property type="component" value="Unassembled WGS sequence"/>
</dbReference>
<comment type="function">
    <text evidence="1">Involved in the transposition of the insertion sequence.</text>
</comment>
<sequence>MLKVVGLGRSTYYYSLSVEGKEKKKPPGGKPKGYSIDKDNNKICDEQIKEFIMESIEGDAINYGYRKITYHLRKYYNLIINHKKVYRLCKELGILKDQRVIKPTVKRTIAVNRIITGSNQLWEMDIKYGYIQGEDKFFYILNLIDIFDRSIIDYHMGLHCEAKDAAALLRKCLIRRNLFEEGAKKPVIRTDNGPQFVSHKFSQCCEEIKIAHERIPVKTPNKNAHVESFHRILEDECLKINEFQTYAEAYETVNEFMEFYNNRRLHSSLRFMSPNEFYNLHFGENLTNIKIKV</sequence>
<dbReference type="RefSeq" id="WP_318799368.1">
    <property type="nucleotide sequence ID" value="NZ_JARUJP010000070.1"/>
</dbReference>
<evidence type="ECO:0000259" key="2">
    <source>
        <dbReference type="PROSITE" id="PS50994"/>
    </source>
</evidence>
<protein>
    <submittedName>
        <fullName evidence="3">IS3 family transposase</fullName>
    </submittedName>
</protein>
<dbReference type="InterPro" id="IPR001584">
    <property type="entry name" value="Integrase_cat-core"/>
</dbReference>
<dbReference type="EMBL" id="JARUJP010000070">
    <property type="protein sequence ID" value="MDW8803212.1"/>
    <property type="molecule type" value="Genomic_DNA"/>
</dbReference>
<name>A0ABU4JYF5_9CLOT</name>
<evidence type="ECO:0000256" key="1">
    <source>
        <dbReference type="ARBA" id="ARBA00002286"/>
    </source>
</evidence>
<dbReference type="InterPro" id="IPR050900">
    <property type="entry name" value="Transposase_IS3/IS150/IS904"/>
</dbReference>
<dbReference type="PANTHER" id="PTHR46889:SF4">
    <property type="entry name" value="TRANSPOSASE INSO FOR INSERTION SEQUENCE ELEMENT IS911B-RELATED"/>
    <property type="match status" value="1"/>
</dbReference>
<reference evidence="3 4" key="1">
    <citation type="submission" date="2023-04" db="EMBL/GenBank/DDBJ databases">
        <title>Clostridium tannerae sp. nov., isolated from the fecal material of an alpaca.</title>
        <authorList>
            <person name="Miller S."/>
            <person name="Hendry M."/>
            <person name="King J."/>
            <person name="Sankaranarayanan K."/>
            <person name="Lawson P.A."/>
        </authorList>
    </citation>
    <scope>NUCLEOTIDE SEQUENCE [LARGE SCALE GENOMIC DNA]</scope>
    <source>
        <strain evidence="3 4">A1-XYC3</strain>
    </source>
</reference>
<dbReference type="SUPFAM" id="SSF53098">
    <property type="entry name" value="Ribonuclease H-like"/>
    <property type="match status" value="1"/>
</dbReference>
<dbReference type="Pfam" id="PF13276">
    <property type="entry name" value="HTH_21"/>
    <property type="match status" value="1"/>
</dbReference>
<keyword evidence="4" id="KW-1185">Reference proteome</keyword>
<feature type="domain" description="Integrase catalytic" evidence="2">
    <location>
        <begin position="99"/>
        <end position="282"/>
    </location>
</feature>
<dbReference type="PANTHER" id="PTHR46889">
    <property type="entry name" value="TRANSPOSASE INSF FOR INSERTION SEQUENCE IS3B-RELATED"/>
    <property type="match status" value="1"/>
</dbReference>
<comment type="caution">
    <text evidence="3">The sequence shown here is derived from an EMBL/GenBank/DDBJ whole genome shotgun (WGS) entry which is preliminary data.</text>
</comment>
<dbReference type="InterPro" id="IPR036397">
    <property type="entry name" value="RNaseH_sf"/>
</dbReference>
<dbReference type="InterPro" id="IPR048020">
    <property type="entry name" value="Transpos_IS3"/>
</dbReference>
<dbReference type="InterPro" id="IPR025948">
    <property type="entry name" value="HTH-like_dom"/>
</dbReference>